<dbReference type="EMBL" id="WNKT01000048">
    <property type="protein sequence ID" value="MTW22664.1"/>
    <property type="molecule type" value="Genomic_DNA"/>
</dbReference>
<evidence type="ECO:0000313" key="1">
    <source>
        <dbReference type="EMBL" id="MTW22664.1"/>
    </source>
</evidence>
<name>A0A6N8EK10_9GAMM</name>
<dbReference type="RefSeq" id="WP_155451229.1">
    <property type="nucleotide sequence ID" value="NZ_WNKT01000048.1"/>
</dbReference>
<dbReference type="AlphaFoldDB" id="A0A6N8EK10"/>
<accession>A0A6N8EK10</accession>
<gene>
    <name evidence="1" type="ORF">GJ668_16475</name>
</gene>
<dbReference type="OrthoDB" id="57878at135613"/>
<organism evidence="1 2">
    <name type="scientific">Allochromatium palmeri</name>
    <dbReference type="NCBI Taxonomy" id="231048"/>
    <lineage>
        <taxon>Bacteria</taxon>
        <taxon>Pseudomonadati</taxon>
        <taxon>Pseudomonadota</taxon>
        <taxon>Gammaproteobacteria</taxon>
        <taxon>Chromatiales</taxon>
        <taxon>Chromatiaceae</taxon>
        <taxon>Allochromatium</taxon>
    </lineage>
</organism>
<comment type="caution">
    <text evidence="1">The sequence shown here is derived from an EMBL/GenBank/DDBJ whole genome shotgun (WGS) entry which is preliminary data.</text>
</comment>
<keyword evidence="2" id="KW-1185">Reference proteome</keyword>
<reference evidence="1 2" key="1">
    <citation type="submission" date="2019-11" db="EMBL/GenBank/DDBJ databases">
        <title>Whole-genome sequence of the anaerobic purple sulfur bacterium Allochromatium palmeri DSM 15591.</title>
        <authorList>
            <person name="Kyndt J.A."/>
            <person name="Meyer T.E."/>
        </authorList>
    </citation>
    <scope>NUCLEOTIDE SEQUENCE [LARGE SCALE GENOMIC DNA]</scope>
    <source>
        <strain evidence="1 2">DSM 15591</strain>
    </source>
</reference>
<proteinExistence type="predicted"/>
<dbReference type="Proteomes" id="UP000434044">
    <property type="component" value="Unassembled WGS sequence"/>
</dbReference>
<protein>
    <recommendedName>
        <fullName evidence="3">DUF4214 domain-containing protein</fullName>
    </recommendedName>
</protein>
<evidence type="ECO:0008006" key="3">
    <source>
        <dbReference type="Google" id="ProtNLM"/>
    </source>
</evidence>
<evidence type="ECO:0000313" key="2">
    <source>
        <dbReference type="Proteomes" id="UP000434044"/>
    </source>
</evidence>
<sequence>MPTADQYDAKVSAYFLVTLGRPASAAELAGYTQVLADNNGSVWNPAGGSLVNYLTPLLEAETAGQNNGEIVTSMFIRMTGSEPSMSLYNYYVGMLDQGTIQLKGLANAMLNDCNLMPNVDGEFSQPSTWTVDLSDELLPGQREAMIAKTGVAEAFTAALDTPAENNAFIDNPEPAIQLLAGVTDEQTALDADAQIDTVIDEIVNGPTPSDDIINIGSPELDPFAKQLSDGGVNAEDFGSDTVHLALGSMGNDVVLGMILGDPDSNPQADIVSFSNVPNGPGNNASDLASTINLIELGWNFDASDFGVAGYAYKDALDFYDMTLHFDSGESLTFIDFIQNTSATTAFNNQYDSALSLQGGNAGDTVELTNSVEIAGLISHLFVTGNLEIA</sequence>